<feature type="transmembrane region" description="Helical" evidence="5">
    <location>
        <begin position="164"/>
        <end position="184"/>
    </location>
</feature>
<protein>
    <submittedName>
        <fullName evidence="7">DCC1-like thiol-disulfide oxidoreductase family protein</fullName>
    </submittedName>
</protein>
<sequence length="452" mass="52804">MNRVERFLTREHMLFGTSLLRISMGLGILYFFFYHYSERHLLWGAGGLWPTDAFLAGAEERHILTLFHLSESPWFFEGVYHIGILAALLFTLGYRTRWTTFLTFLVLWSFYYRNPFVTNGGENILRLQLFYLLFANAGAYLSLDARRQARRRTAKEPGLRPFSSALHNFAVAAIILQLLIMYFTSGIYKVMGSMWQNGTAVYYAMRVQDYVWPGLSEKVWSSEPLVIFLTYSSVLFQIAFPFLLLNRYTKYAAIGGAFLFHIGVGLMMNLALFSWYMISCEWILLSDRDYRFLGDWFRKIRAKGGNRMGNMLARLTERPFFNRHRITVYYDGWCPFCTQSVTTARRLDWFDMIRFVSFREPGVTEQYGLDPERLKKRLHSTNDGRHFREGIDGIIQMVQRLPLMWPILPVLLLSRWLGLGQRVYDWIASRRTIIPAGGCDDHCSIKDSPRSS</sequence>
<keyword evidence="2 5" id="KW-0812">Transmembrane</keyword>
<dbReference type="SMART" id="SM00752">
    <property type="entry name" value="HTTM"/>
    <property type="match status" value="1"/>
</dbReference>
<evidence type="ECO:0000256" key="3">
    <source>
        <dbReference type="ARBA" id="ARBA00022989"/>
    </source>
</evidence>
<dbReference type="InterPro" id="IPR007263">
    <property type="entry name" value="DCC1-like"/>
</dbReference>
<keyword evidence="3 5" id="KW-1133">Transmembrane helix</keyword>
<dbReference type="InterPro" id="IPR052964">
    <property type="entry name" value="Sporulation_signal_mat"/>
</dbReference>
<dbReference type="Proteomes" id="UP001595843">
    <property type="component" value="Unassembled WGS sequence"/>
</dbReference>
<proteinExistence type="predicted"/>
<reference evidence="8" key="1">
    <citation type="journal article" date="2019" name="Int. J. Syst. Evol. Microbiol.">
        <title>The Global Catalogue of Microorganisms (GCM) 10K type strain sequencing project: providing services to taxonomists for standard genome sequencing and annotation.</title>
        <authorList>
            <consortium name="The Broad Institute Genomics Platform"/>
            <consortium name="The Broad Institute Genome Sequencing Center for Infectious Disease"/>
            <person name="Wu L."/>
            <person name="Ma J."/>
        </authorList>
    </citation>
    <scope>NUCLEOTIDE SEQUENCE [LARGE SCALE GENOMIC DNA]</scope>
    <source>
        <strain evidence="8">IBRC-M 10813</strain>
    </source>
</reference>
<comment type="subcellular location">
    <subcellularLocation>
        <location evidence="1">Endomembrane system</location>
        <topology evidence="1">Multi-pass membrane protein</topology>
    </subcellularLocation>
</comment>
<feature type="transmembrane region" description="Helical" evidence="5">
    <location>
        <begin position="225"/>
        <end position="245"/>
    </location>
</feature>
<gene>
    <name evidence="7" type="ORF">ACFOUO_12515</name>
</gene>
<dbReference type="InterPro" id="IPR053934">
    <property type="entry name" value="HTTM_dom"/>
</dbReference>
<keyword evidence="4 5" id="KW-0472">Membrane</keyword>
<accession>A0ABV8JK65</accession>
<keyword evidence="8" id="KW-1185">Reference proteome</keyword>
<evidence type="ECO:0000256" key="4">
    <source>
        <dbReference type="ARBA" id="ARBA00023136"/>
    </source>
</evidence>
<evidence type="ECO:0000259" key="6">
    <source>
        <dbReference type="SMART" id="SM00752"/>
    </source>
</evidence>
<evidence type="ECO:0000313" key="7">
    <source>
        <dbReference type="EMBL" id="MFC4077621.1"/>
    </source>
</evidence>
<organism evidence="7 8">
    <name type="scientific">Salinithrix halophila</name>
    <dbReference type="NCBI Taxonomy" id="1485204"/>
    <lineage>
        <taxon>Bacteria</taxon>
        <taxon>Bacillati</taxon>
        <taxon>Bacillota</taxon>
        <taxon>Bacilli</taxon>
        <taxon>Bacillales</taxon>
        <taxon>Thermoactinomycetaceae</taxon>
        <taxon>Salinithrix</taxon>
    </lineage>
</organism>
<dbReference type="Pfam" id="PF04134">
    <property type="entry name" value="DCC1-like"/>
    <property type="match status" value="1"/>
</dbReference>
<feature type="domain" description="HTTM-like" evidence="6">
    <location>
        <begin position="14"/>
        <end position="289"/>
    </location>
</feature>
<dbReference type="RefSeq" id="WP_380705429.1">
    <property type="nucleotide sequence ID" value="NZ_JBHSAP010000015.1"/>
</dbReference>
<feature type="transmembrane region" description="Helical" evidence="5">
    <location>
        <begin position="257"/>
        <end position="278"/>
    </location>
</feature>
<comment type="caution">
    <text evidence="7">The sequence shown here is derived from an EMBL/GenBank/DDBJ whole genome shotgun (WGS) entry which is preliminary data.</text>
</comment>
<feature type="transmembrane region" description="Helical" evidence="5">
    <location>
        <begin position="124"/>
        <end position="143"/>
    </location>
</feature>
<dbReference type="PANTHER" id="PTHR39535">
    <property type="entry name" value="SPORULATION-DELAYING PROTEIN SDPB"/>
    <property type="match status" value="1"/>
</dbReference>
<dbReference type="EMBL" id="JBHSAP010000015">
    <property type="protein sequence ID" value="MFC4077621.1"/>
    <property type="molecule type" value="Genomic_DNA"/>
</dbReference>
<feature type="transmembrane region" description="Helical" evidence="5">
    <location>
        <begin position="74"/>
        <end position="94"/>
    </location>
</feature>
<evidence type="ECO:0000313" key="8">
    <source>
        <dbReference type="Proteomes" id="UP001595843"/>
    </source>
</evidence>
<dbReference type="InterPro" id="IPR011020">
    <property type="entry name" value="HTTM-like"/>
</dbReference>
<feature type="transmembrane region" description="Helical" evidence="5">
    <location>
        <begin position="12"/>
        <end position="33"/>
    </location>
</feature>
<name>A0ABV8JK65_9BACL</name>
<dbReference type="Pfam" id="PF05090">
    <property type="entry name" value="HTTM"/>
    <property type="match status" value="1"/>
</dbReference>
<evidence type="ECO:0000256" key="5">
    <source>
        <dbReference type="SAM" id="Phobius"/>
    </source>
</evidence>
<evidence type="ECO:0000256" key="1">
    <source>
        <dbReference type="ARBA" id="ARBA00004127"/>
    </source>
</evidence>
<evidence type="ECO:0000256" key="2">
    <source>
        <dbReference type="ARBA" id="ARBA00022692"/>
    </source>
</evidence>
<dbReference type="PANTHER" id="PTHR39535:SF2">
    <property type="entry name" value="HTTM DOMAIN-CONTAINING PROTEIN"/>
    <property type="match status" value="1"/>
</dbReference>
<feature type="transmembrane region" description="Helical" evidence="5">
    <location>
        <begin position="101"/>
        <end position="118"/>
    </location>
</feature>